<evidence type="ECO:0000313" key="2">
    <source>
        <dbReference type="Proteomes" id="UP000482653"/>
    </source>
</evidence>
<reference evidence="1 2" key="1">
    <citation type="journal article" date="2019" name="Nat. Med.">
        <title>A library of human gut bacterial isolates paired with longitudinal multiomics data enables mechanistic microbiome research.</title>
        <authorList>
            <person name="Poyet M."/>
            <person name="Groussin M."/>
            <person name="Gibbons S.M."/>
            <person name="Avila-Pacheco J."/>
            <person name="Jiang X."/>
            <person name="Kearney S.M."/>
            <person name="Perrotta A.R."/>
            <person name="Berdy B."/>
            <person name="Zhao S."/>
            <person name="Lieberman T.D."/>
            <person name="Swanson P.K."/>
            <person name="Smith M."/>
            <person name="Roesemann S."/>
            <person name="Alexander J.E."/>
            <person name="Rich S.A."/>
            <person name="Livny J."/>
            <person name="Vlamakis H."/>
            <person name="Clish C."/>
            <person name="Bullock K."/>
            <person name="Deik A."/>
            <person name="Scott J."/>
            <person name="Pierce K.A."/>
            <person name="Xavier R.J."/>
            <person name="Alm E.J."/>
        </authorList>
    </citation>
    <scope>NUCLEOTIDE SEQUENCE [LARGE SCALE GENOMIC DNA]</scope>
    <source>
        <strain evidence="1 2">BIOML-A8</strain>
    </source>
</reference>
<dbReference type="InterPro" id="IPR025049">
    <property type="entry name" value="Mfa-like_1"/>
</dbReference>
<dbReference type="EMBL" id="VVYX01000011">
    <property type="protein sequence ID" value="KAA5419329.1"/>
    <property type="molecule type" value="Genomic_DNA"/>
</dbReference>
<evidence type="ECO:0000313" key="1">
    <source>
        <dbReference type="EMBL" id="KAA5419329.1"/>
    </source>
</evidence>
<name>A0A6L3K2R1_9BACE</name>
<dbReference type="AlphaFoldDB" id="A0A6L3K2R1"/>
<dbReference type="CDD" id="cd13120">
    <property type="entry name" value="BF2867_like_N"/>
    <property type="match status" value="1"/>
</dbReference>
<dbReference type="Pfam" id="PF13149">
    <property type="entry name" value="Mfa_like_1"/>
    <property type="match status" value="1"/>
</dbReference>
<dbReference type="Gene3D" id="2.60.40.2630">
    <property type="match status" value="1"/>
</dbReference>
<protein>
    <submittedName>
        <fullName evidence="1">Fimbrillin family protein</fullName>
    </submittedName>
</protein>
<proteinExistence type="predicted"/>
<gene>
    <name evidence="1" type="ORF">F2Y87_10090</name>
</gene>
<organism evidence="1 2">
    <name type="scientific">Bacteroides cellulosilyticus</name>
    <dbReference type="NCBI Taxonomy" id="246787"/>
    <lineage>
        <taxon>Bacteria</taxon>
        <taxon>Pseudomonadati</taxon>
        <taxon>Bacteroidota</taxon>
        <taxon>Bacteroidia</taxon>
        <taxon>Bacteroidales</taxon>
        <taxon>Bacteroidaceae</taxon>
        <taxon>Bacteroides</taxon>
    </lineage>
</organism>
<dbReference type="InterPro" id="IPR042278">
    <property type="entry name" value="Mfa-like_1_N"/>
</dbReference>
<dbReference type="Proteomes" id="UP000482653">
    <property type="component" value="Unassembled WGS sequence"/>
</dbReference>
<accession>A0A6L3K2R1</accession>
<comment type="caution">
    <text evidence="1">The sequence shown here is derived from an EMBL/GenBank/DDBJ whole genome shotgun (WGS) entry which is preliminary data.</text>
</comment>
<dbReference type="Gene3D" id="2.60.40.2620">
    <property type="entry name" value="Fimbrillin-like"/>
    <property type="match status" value="1"/>
</dbReference>
<dbReference type="CDD" id="cd13121">
    <property type="entry name" value="BF2867_like_C"/>
    <property type="match status" value="1"/>
</dbReference>
<sequence length="615" mass="67976">MKKKLKKIKIEKSDMNRKMKKLSISLCIACLTGIMAAGCTEETDSDKHLPDGKYPMAFTAAVDGLTVTRAGTADGEWTTTDRIAVQVSDEIKIYAPSNNGNNVTLTSDDPFYWQRNNETKTVSAWYCGDGSTASEGGNVEKVPTSWSVQSNQEEKGYQKSDFLYAAPKDISFSDTDKSLAFTHQTARVVINIKKAEAAMEADVISSVVIGYENNLALSGTYTAPTEGNATDTWNTSGGTMGTITPKDITASGSSDILKTYAALVIPQNMSEQKFIAVSLRDGNTYYYTPQGTDADLKSGTQYTYNITVKHDRLEVVTAGTNVEWGSEKTETVTSRIVAKSFTAGNLKNGDYYYSDGETSDGGLRKIYTDGSTEMLNIAPVLTDQNGNERTCIGIVYWVGDIRDDNYGLLNSKFSNGMHGLVASLWDMRDPDSEELKMLWTYGGYEDVNKWLAKAMLLDGNPRPEDFKSIRVTDKMQGYANTIALKEYNKYVEGKDGDGYGKDGSNRVKPVKCLDAFETDHPSPQNSSGWYWPSIEELEYVCWGQGATKRGISGMEMLNTQIEKVRGELIEKTFYWSSTEGSYFYSAHCVNFNGGYENSGGGKHERPYRVRPLLAF</sequence>